<dbReference type="Proteomes" id="UP000692954">
    <property type="component" value="Unassembled WGS sequence"/>
</dbReference>
<dbReference type="GO" id="GO:0016791">
    <property type="term" value="F:phosphatase activity"/>
    <property type="evidence" value="ECO:0007669"/>
    <property type="project" value="InterPro"/>
</dbReference>
<dbReference type="OrthoDB" id="277011at2759"/>
<dbReference type="EMBL" id="CAJJDN010000170">
    <property type="protein sequence ID" value="CAD8126711.1"/>
    <property type="molecule type" value="Genomic_DNA"/>
</dbReference>
<dbReference type="PANTHER" id="PTHR12210">
    <property type="entry name" value="DULLARD PROTEIN PHOSPHATASE"/>
    <property type="match status" value="1"/>
</dbReference>
<feature type="region of interest" description="Disordered" evidence="1">
    <location>
        <begin position="1"/>
        <end position="38"/>
    </location>
</feature>
<accession>A0A8S1REL0</accession>
<proteinExistence type="predicted"/>
<evidence type="ECO:0000313" key="4">
    <source>
        <dbReference type="Proteomes" id="UP000692954"/>
    </source>
</evidence>
<gene>
    <name evidence="3" type="ORF">PSON_ATCC_30995.1.T1700008</name>
</gene>
<dbReference type="InterPro" id="IPR050365">
    <property type="entry name" value="TIM50"/>
</dbReference>
<name>A0A8S1REL0_9CILI</name>
<dbReference type="PROSITE" id="PS50969">
    <property type="entry name" value="FCP1"/>
    <property type="match status" value="1"/>
</dbReference>
<comment type="caution">
    <text evidence="3">The sequence shown here is derived from an EMBL/GenBank/DDBJ whole genome shotgun (WGS) entry which is preliminary data.</text>
</comment>
<dbReference type="Pfam" id="PF03031">
    <property type="entry name" value="NIF"/>
    <property type="match status" value="1"/>
</dbReference>
<feature type="compositionally biased region" description="Low complexity" evidence="1">
    <location>
        <begin position="136"/>
        <end position="148"/>
    </location>
</feature>
<dbReference type="CDD" id="cd07521">
    <property type="entry name" value="HAD_FCP1-like"/>
    <property type="match status" value="1"/>
</dbReference>
<evidence type="ECO:0000313" key="3">
    <source>
        <dbReference type="EMBL" id="CAD8126711.1"/>
    </source>
</evidence>
<dbReference type="InterPro" id="IPR004274">
    <property type="entry name" value="FCP1_dom"/>
</dbReference>
<feature type="compositionally biased region" description="Low complexity" evidence="1">
    <location>
        <begin position="29"/>
        <end position="38"/>
    </location>
</feature>
<evidence type="ECO:0000259" key="2">
    <source>
        <dbReference type="PROSITE" id="PS50969"/>
    </source>
</evidence>
<feature type="region of interest" description="Disordered" evidence="1">
    <location>
        <begin position="129"/>
        <end position="150"/>
    </location>
</feature>
<reference evidence="3" key="1">
    <citation type="submission" date="2021-01" db="EMBL/GenBank/DDBJ databases">
        <authorList>
            <consortium name="Genoscope - CEA"/>
            <person name="William W."/>
        </authorList>
    </citation>
    <scope>NUCLEOTIDE SEQUENCE</scope>
</reference>
<keyword evidence="4" id="KW-1185">Reference proteome</keyword>
<organism evidence="3 4">
    <name type="scientific">Paramecium sonneborni</name>
    <dbReference type="NCBI Taxonomy" id="65129"/>
    <lineage>
        <taxon>Eukaryota</taxon>
        <taxon>Sar</taxon>
        <taxon>Alveolata</taxon>
        <taxon>Ciliophora</taxon>
        <taxon>Intramacronucleata</taxon>
        <taxon>Oligohymenophorea</taxon>
        <taxon>Peniculida</taxon>
        <taxon>Parameciidae</taxon>
        <taxon>Paramecium</taxon>
    </lineage>
</organism>
<dbReference type="InterPro" id="IPR011948">
    <property type="entry name" value="Dullard_phosphatase"/>
</dbReference>
<sequence length="412" mass="47987">MSLSRNGSKFSRHDRITNSQIIDQRKSSKLYSSSSKNSDQQGGFFLSLANMKAPDYGQGQLLNNDALKNKIKEKRNQKQMDNDSMLNKLVTRVENKMIQSPLRKKVIAIDTKIEVPTYMKPYSLTPQSRLQSFRISSPSSKPRSQSQNKRNEIYYLSKLQRAFDTNGSDCFSRLYREHFHQTYQGLNCKFFPQNNNDYNRSHKIPKKNQRQITLFFDLDETLVHCNETPSLPCDVLLEINVSKHQTVKAGINVRPYAKEMLKNLSNYFEIIIFTASHSCYAEKVCNYLDPDQTIVSHRLFRDSCTQTNASLYTKDLRIFCDSTNRQLSQVALIDNASYSYAWQIDNGIPIIPFYDNKDDRELIELEKYLKNMIGVSDIREYNRNNLKLHLFVDQRGPYKVLENLFGKPQQLL</sequence>
<dbReference type="AlphaFoldDB" id="A0A8S1REL0"/>
<evidence type="ECO:0000256" key="1">
    <source>
        <dbReference type="SAM" id="MobiDB-lite"/>
    </source>
</evidence>
<dbReference type="SMART" id="SM00577">
    <property type="entry name" value="CPDc"/>
    <property type="match status" value="1"/>
</dbReference>
<protein>
    <recommendedName>
        <fullName evidence="2">FCP1 homology domain-containing protein</fullName>
    </recommendedName>
</protein>
<dbReference type="FunFam" id="3.40.50.1000:FF:000121">
    <property type="entry name" value="Uncharacterized protein"/>
    <property type="match status" value="1"/>
</dbReference>
<feature type="domain" description="FCP1 homology" evidence="2">
    <location>
        <begin position="207"/>
        <end position="372"/>
    </location>
</feature>
<dbReference type="NCBIfam" id="TIGR02251">
    <property type="entry name" value="HIF-SF_euk"/>
    <property type="match status" value="1"/>
</dbReference>